<sequence>MAKSIWKPGVKITRKEKKALRRLMPHPNKGRKHYQWRVENLRISHIMKNVLNDDGTLNIVQVAKHSVRVSAKLTMKREFAISRVQGKVKGPIFTEVDNIGQNQGEVTERLRTGYQFTVTSPELAKTIRELPADIDPVQFKETCDKVIEQYLSDNIKNGTTNPEIKGVHLCGKASNIPPVPKE</sequence>
<gene>
    <name evidence="1" type="ORF">CPT_Miami_109</name>
</gene>
<evidence type="ECO:0000313" key="1">
    <source>
        <dbReference type="EMBL" id="QPB09204.1"/>
    </source>
</evidence>
<evidence type="ECO:0000313" key="2">
    <source>
        <dbReference type="Proteomes" id="UP000662782"/>
    </source>
</evidence>
<keyword evidence="2" id="KW-1185">Reference proteome</keyword>
<reference evidence="1 2" key="1">
    <citation type="submission" date="2020-07" db="EMBL/GenBank/DDBJ databases">
        <title>Complete genome sequence of Klebsiella pneumoniae phage Miami.</title>
        <authorList>
            <person name="Mora D.A."/>
            <person name="Lessor L."/>
            <person name="Gill J."/>
            <person name="Liu M."/>
        </authorList>
    </citation>
    <scope>NUCLEOTIDE SEQUENCE [LARGE SCALE GENOMIC DNA]</scope>
</reference>
<name>A0A873WUX0_9CAUD</name>
<proteinExistence type="predicted"/>
<organism evidence="1 2">
    <name type="scientific">Klebsiella phage Miami</name>
    <dbReference type="NCBI Taxonomy" id="2767581"/>
    <lineage>
        <taxon>Viruses</taxon>
        <taxon>Duplodnaviria</taxon>
        <taxon>Heunggongvirae</taxon>
        <taxon>Uroviricota</taxon>
        <taxon>Caudoviricetes</taxon>
        <taxon>Chimalliviridae</taxon>
        <taxon>Miamivirus</taxon>
        <taxon>Miamivirus miami</taxon>
    </lineage>
</organism>
<dbReference type="EMBL" id="MT701590">
    <property type="protein sequence ID" value="QPB09204.1"/>
    <property type="molecule type" value="Genomic_DNA"/>
</dbReference>
<dbReference type="Proteomes" id="UP000662782">
    <property type="component" value="Segment"/>
</dbReference>
<accession>A0A873WUX0</accession>
<protein>
    <submittedName>
        <fullName evidence="1">Uncharacterized protein</fullName>
    </submittedName>
</protein>